<gene>
    <name evidence="2" type="ORF">HETSPECPRED_008362</name>
</gene>
<sequence length="207" mass="24623">MHIQELPQVGIKSITEKDLDQLCRDDEAMIWRAMTSSSNTKTVMMLVPDLDHIVWHHRKEEFACDKLFGKHPHIKGVMTGEPNDRMWVIWTHRYYGHPHTISLTNTLYILRVVKEHQSKDHEQREHQVEQMRAILWAAQHEATEWKLDCVKMWDPAHIIQNVVERTGIRHRRVKRDEESIASLLWFGEGSGKEDMIEWLGNEKYGWR</sequence>
<proteinExistence type="predicted"/>
<comment type="caution">
    <text evidence="2">The sequence shown here is derived from an EMBL/GenBank/DDBJ whole genome shotgun (WGS) entry which is preliminary data.</text>
</comment>
<reference evidence="2" key="1">
    <citation type="submission" date="2021-03" db="EMBL/GenBank/DDBJ databases">
        <authorList>
            <person name="Tagirdzhanova G."/>
        </authorList>
    </citation>
    <scope>NUCLEOTIDE SEQUENCE</scope>
</reference>
<keyword evidence="3" id="KW-1185">Reference proteome</keyword>
<organism evidence="2 3">
    <name type="scientific">Heterodermia speciosa</name>
    <dbReference type="NCBI Taxonomy" id="116794"/>
    <lineage>
        <taxon>Eukaryota</taxon>
        <taxon>Fungi</taxon>
        <taxon>Dikarya</taxon>
        <taxon>Ascomycota</taxon>
        <taxon>Pezizomycotina</taxon>
        <taxon>Lecanoromycetes</taxon>
        <taxon>OSLEUM clade</taxon>
        <taxon>Lecanoromycetidae</taxon>
        <taxon>Caliciales</taxon>
        <taxon>Physciaceae</taxon>
        <taxon>Heterodermia</taxon>
    </lineage>
</organism>
<dbReference type="AlphaFoldDB" id="A0A8H3FYI6"/>
<evidence type="ECO:0000313" key="3">
    <source>
        <dbReference type="Proteomes" id="UP000664521"/>
    </source>
</evidence>
<dbReference type="Proteomes" id="UP000664521">
    <property type="component" value="Unassembled WGS sequence"/>
</dbReference>
<dbReference type="EMBL" id="CAJPDS010000063">
    <property type="protein sequence ID" value="CAF9932445.1"/>
    <property type="molecule type" value="Genomic_DNA"/>
</dbReference>
<dbReference type="PANTHER" id="PTHR34815:SF2">
    <property type="entry name" value="N-ACETYLTRANSFERASE DOMAIN-CONTAINING PROTEIN"/>
    <property type="match status" value="1"/>
</dbReference>
<accession>A0A8H3FYI6</accession>
<dbReference type="Pfam" id="PF22998">
    <property type="entry name" value="GNAT_LYC1-like"/>
    <property type="match status" value="1"/>
</dbReference>
<protein>
    <recommendedName>
        <fullName evidence="1">LYC1 C-terminal domain-containing protein</fullName>
    </recommendedName>
</protein>
<name>A0A8H3FYI6_9LECA</name>
<dbReference type="PANTHER" id="PTHR34815">
    <property type="entry name" value="LYSINE ACETYLTRANSFERASE"/>
    <property type="match status" value="1"/>
</dbReference>
<dbReference type="InterPro" id="IPR055100">
    <property type="entry name" value="GNAT_LYC1-like"/>
</dbReference>
<dbReference type="InterPro" id="IPR053013">
    <property type="entry name" value="LAT"/>
</dbReference>
<feature type="domain" description="LYC1 C-terminal" evidence="1">
    <location>
        <begin position="9"/>
        <end position="206"/>
    </location>
</feature>
<dbReference type="OrthoDB" id="2020070at2759"/>
<evidence type="ECO:0000313" key="2">
    <source>
        <dbReference type="EMBL" id="CAF9932445.1"/>
    </source>
</evidence>
<evidence type="ECO:0000259" key="1">
    <source>
        <dbReference type="Pfam" id="PF22998"/>
    </source>
</evidence>